<dbReference type="CDD" id="cd05403">
    <property type="entry name" value="NT_KNTase_like"/>
    <property type="match status" value="1"/>
</dbReference>
<evidence type="ECO:0000256" key="3">
    <source>
        <dbReference type="ARBA" id="ARBA00022679"/>
    </source>
</evidence>
<reference evidence="11 12" key="1">
    <citation type="submission" date="2023-07" db="EMBL/GenBank/DDBJ databases">
        <title>Genomic Encyclopedia of Type Strains, Phase IV (KMG-IV): sequencing the most valuable type-strain genomes for metagenomic binning, comparative biology and taxonomic classification.</title>
        <authorList>
            <person name="Goeker M."/>
        </authorList>
    </citation>
    <scope>NUCLEOTIDE SEQUENCE [LARGE SCALE GENOMIC DNA]</scope>
    <source>
        <strain evidence="11 12">DSM 9768</strain>
    </source>
</reference>
<evidence type="ECO:0000256" key="1">
    <source>
        <dbReference type="ARBA" id="ARBA00001946"/>
    </source>
</evidence>
<dbReference type="InterPro" id="IPR043519">
    <property type="entry name" value="NT_sf"/>
</dbReference>
<evidence type="ECO:0000256" key="8">
    <source>
        <dbReference type="ARBA" id="ARBA00022842"/>
    </source>
</evidence>
<keyword evidence="6" id="KW-0547">Nucleotide-binding</keyword>
<dbReference type="Proteomes" id="UP001230005">
    <property type="component" value="Unassembled WGS sequence"/>
</dbReference>
<evidence type="ECO:0000256" key="4">
    <source>
        <dbReference type="ARBA" id="ARBA00022695"/>
    </source>
</evidence>
<name>A0ABU0A236_9BACI</name>
<evidence type="ECO:0000313" key="12">
    <source>
        <dbReference type="Proteomes" id="UP001230005"/>
    </source>
</evidence>
<dbReference type="PANTHER" id="PTHR33571:SF14">
    <property type="entry name" value="PROTEIN ADENYLYLTRANSFERASE MJ0435-RELATED"/>
    <property type="match status" value="1"/>
</dbReference>
<evidence type="ECO:0000256" key="6">
    <source>
        <dbReference type="ARBA" id="ARBA00022741"/>
    </source>
</evidence>
<keyword evidence="3" id="KW-0808">Transferase</keyword>
<dbReference type="SUPFAM" id="SSF81301">
    <property type="entry name" value="Nucleotidyltransferase"/>
    <property type="match status" value="1"/>
</dbReference>
<evidence type="ECO:0000256" key="5">
    <source>
        <dbReference type="ARBA" id="ARBA00022723"/>
    </source>
</evidence>
<feature type="domain" description="Polymerase nucleotidyl transferase" evidence="10">
    <location>
        <begin position="12"/>
        <end position="95"/>
    </location>
</feature>
<dbReference type="PANTHER" id="PTHR33571">
    <property type="entry name" value="SSL8005 PROTEIN"/>
    <property type="match status" value="1"/>
</dbReference>
<dbReference type="RefSeq" id="WP_307329419.1">
    <property type="nucleotide sequence ID" value="NZ_JAUSUG010000019.1"/>
</dbReference>
<keyword evidence="7" id="KW-0067">ATP-binding</keyword>
<evidence type="ECO:0000313" key="11">
    <source>
        <dbReference type="EMBL" id="MDQ0256763.1"/>
    </source>
</evidence>
<accession>A0ABU0A236</accession>
<keyword evidence="12" id="KW-1185">Reference proteome</keyword>
<comment type="similarity">
    <text evidence="9">Belongs to the MntA antitoxin family.</text>
</comment>
<dbReference type="Pfam" id="PF01909">
    <property type="entry name" value="NTP_transf_2"/>
    <property type="match status" value="1"/>
</dbReference>
<evidence type="ECO:0000256" key="7">
    <source>
        <dbReference type="ARBA" id="ARBA00022840"/>
    </source>
</evidence>
<sequence>MANENNIDQRLKLIKPYLQEKYKVSKVGYFGSYARGEQTEDSDIDILVEFSQPIGLEFVELKEYLEDKLGKEVDLVTVNALKPKLRKTILKEVIYS</sequence>
<gene>
    <name evidence="11" type="ORF">J2S74_004185</name>
</gene>
<keyword evidence="5" id="KW-0479">Metal-binding</keyword>
<dbReference type="Gene3D" id="3.30.460.10">
    <property type="entry name" value="Beta Polymerase, domain 2"/>
    <property type="match status" value="1"/>
</dbReference>
<comment type="caution">
    <text evidence="11">The sequence shown here is derived from an EMBL/GenBank/DDBJ whole genome shotgun (WGS) entry which is preliminary data.</text>
</comment>
<dbReference type="EMBL" id="JAUSUG010000019">
    <property type="protein sequence ID" value="MDQ0256763.1"/>
    <property type="molecule type" value="Genomic_DNA"/>
</dbReference>
<protein>
    <submittedName>
        <fullName evidence="11">Nucleotidyltransferase</fullName>
    </submittedName>
</protein>
<evidence type="ECO:0000256" key="2">
    <source>
        <dbReference type="ARBA" id="ARBA00022649"/>
    </source>
</evidence>
<comment type="cofactor">
    <cofactor evidence="1">
        <name>Mg(2+)</name>
        <dbReference type="ChEBI" id="CHEBI:18420"/>
    </cofactor>
</comment>
<keyword evidence="2" id="KW-1277">Toxin-antitoxin system</keyword>
<dbReference type="NCBIfam" id="NF047752">
    <property type="entry name" value="MntA_antitoxin"/>
    <property type="match status" value="1"/>
</dbReference>
<evidence type="ECO:0000259" key="10">
    <source>
        <dbReference type="Pfam" id="PF01909"/>
    </source>
</evidence>
<keyword evidence="8" id="KW-0460">Magnesium</keyword>
<proteinExistence type="inferred from homology"/>
<organism evidence="11 12">
    <name type="scientific">Evansella vedderi</name>
    <dbReference type="NCBI Taxonomy" id="38282"/>
    <lineage>
        <taxon>Bacteria</taxon>
        <taxon>Bacillati</taxon>
        <taxon>Bacillota</taxon>
        <taxon>Bacilli</taxon>
        <taxon>Bacillales</taxon>
        <taxon>Bacillaceae</taxon>
        <taxon>Evansella</taxon>
    </lineage>
</organism>
<evidence type="ECO:0000256" key="9">
    <source>
        <dbReference type="ARBA" id="ARBA00038276"/>
    </source>
</evidence>
<keyword evidence="4" id="KW-0548">Nucleotidyltransferase</keyword>
<dbReference type="InterPro" id="IPR002934">
    <property type="entry name" value="Polymerase_NTP_transf_dom"/>
</dbReference>
<dbReference type="InterPro" id="IPR052038">
    <property type="entry name" value="Type-VII_TA_antitoxin"/>
</dbReference>